<evidence type="ECO:0000256" key="1">
    <source>
        <dbReference type="ARBA" id="ARBA00023004"/>
    </source>
</evidence>
<feature type="domain" description="Ferrous iron transporter FeoA-like" evidence="2">
    <location>
        <begin position="2"/>
        <end position="71"/>
    </location>
</feature>
<dbReference type="Pfam" id="PF04023">
    <property type="entry name" value="FeoA"/>
    <property type="match status" value="1"/>
</dbReference>
<keyword evidence="1" id="KW-0408">Iron</keyword>
<dbReference type="Proteomes" id="UP000187408">
    <property type="component" value="Unassembled WGS sequence"/>
</dbReference>
<dbReference type="InterPro" id="IPR008988">
    <property type="entry name" value="Transcriptional_repressor_C"/>
</dbReference>
<dbReference type="RefSeq" id="WP_076712165.1">
    <property type="nucleotide sequence ID" value="NZ_MOEN01000001.1"/>
</dbReference>
<protein>
    <submittedName>
        <fullName evidence="3">Ferrous iron transport protein A</fullName>
    </submittedName>
</protein>
<gene>
    <name evidence="3" type="ORF">BLW93_00595</name>
</gene>
<proteinExistence type="predicted"/>
<dbReference type="SMART" id="SM00899">
    <property type="entry name" value="FeoA"/>
    <property type="match status" value="1"/>
</dbReference>
<dbReference type="OrthoDB" id="5984at2"/>
<evidence type="ECO:0000313" key="3">
    <source>
        <dbReference type="EMBL" id="OMH41414.1"/>
    </source>
</evidence>
<dbReference type="PANTHER" id="PTHR43151:SF1">
    <property type="entry name" value="SSR2333 PROTEIN"/>
    <property type="match status" value="1"/>
</dbReference>
<dbReference type="Gene3D" id="2.30.30.90">
    <property type="match status" value="1"/>
</dbReference>
<name>A0A1R1MNZ4_9BACT</name>
<dbReference type="AlphaFoldDB" id="A0A1R1MNZ4"/>
<dbReference type="InterPro" id="IPR053184">
    <property type="entry name" value="FeoA-like"/>
</dbReference>
<dbReference type="GO" id="GO:0046914">
    <property type="term" value="F:transition metal ion binding"/>
    <property type="evidence" value="ECO:0007669"/>
    <property type="project" value="InterPro"/>
</dbReference>
<dbReference type="PANTHER" id="PTHR43151">
    <property type="entry name" value="FEOA FAMILY PROTEIN"/>
    <property type="match status" value="1"/>
</dbReference>
<evidence type="ECO:0000313" key="4">
    <source>
        <dbReference type="Proteomes" id="UP000187408"/>
    </source>
</evidence>
<evidence type="ECO:0000259" key="2">
    <source>
        <dbReference type="SMART" id="SM00899"/>
    </source>
</evidence>
<organism evidence="3 4">
    <name type="scientific">Desulfurobacterium indicum</name>
    <dbReference type="NCBI Taxonomy" id="1914305"/>
    <lineage>
        <taxon>Bacteria</taxon>
        <taxon>Pseudomonadati</taxon>
        <taxon>Aquificota</taxon>
        <taxon>Aquificia</taxon>
        <taxon>Desulfurobacteriales</taxon>
        <taxon>Desulfurobacteriaceae</taxon>
        <taxon>Desulfurobacterium</taxon>
    </lineage>
</organism>
<dbReference type="InterPro" id="IPR038157">
    <property type="entry name" value="FeoA_core_dom"/>
</dbReference>
<reference evidence="3 4" key="1">
    <citation type="submission" date="2016-10" db="EMBL/GenBank/DDBJ databases">
        <title>Genome sequence of a sulfur-reducing bacterium Desulfurobacterium indicum K6013.</title>
        <authorList>
            <person name="Cao J."/>
            <person name="Shao Z."/>
            <person name="Alain K."/>
            <person name="Jebbar M."/>
        </authorList>
    </citation>
    <scope>NUCLEOTIDE SEQUENCE [LARGE SCALE GENOMIC DNA]</scope>
    <source>
        <strain evidence="3 4">K6013</strain>
    </source>
</reference>
<comment type="caution">
    <text evidence="3">The sequence shown here is derived from an EMBL/GenBank/DDBJ whole genome shotgun (WGS) entry which is preliminary data.</text>
</comment>
<keyword evidence="4" id="KW-1185">Reference proteome</keyword>
<dbReference type="SUPFAM" id="SSF50037">
    <property type="entry name" value="C-terminal domain of transcriptional repressors"/>
    <property type="match status" value="1"/>
</dbReference>
<accession>A0A1R1MNZ4</accession>
<sequence>MKTLLDIEEGQTVEIKEIKGGPCFKRRLAAVGIFPGSKVRVVKNAPGPIIVEVEKSRFALGRGMARRIVVR</sequence>
<dbReference type="EMBL" id="MOEN01000001">
    <property type="protein sequence ID" value="OMH41414.1"/>
    <property type="molecule type" value="Genomic_DNA"/>
</dbReference>
<dbReference type="STRING" id="1914305.BLW93_00595"/>
<dbReference type="InterPro" id="IPR007167">
    <property type="entry name" value="Fe-transptr_FeoA-like"/>
</dbReference>